<gene>
    <name evidence="2" type="ORF">AND_004935</name>
</gene>
<evidence type="ECO:0000313" key="4">
    <source>
        <dbReference type="Proteomes" id="UP000000673"/>
    </source>
</evidence>
<dbReference type="Proteomes" id="UP000000673">
    <property type="component" value="Unassembled WGS sequence"/>
</dbReference>
<dbReference type="HOGENOM" id="CLU_2706801_0_0_1"/>
<accession>W5JH73</accession>
<reference evidence="2" key="2">
    <citation type="submission" date="2010-05" db="EMBL/GenBank/DDBJ databases">
        <authorList>
            <person name="Almeida L.G."/>
            <person name="Nicolas M.F."/>
            <person name="Souza R.C."/>
            <person name="Vasconcelos A.T.R."/>
        </authorList>
    </citation>
    <scope>NUCLEOTIDE SEQUENCE</scope>
</reference>
<proteinExistence type="predicted"/>
<dbReference type="AlphaFoldDB" id="W5JH73"/>
<feature type="region of interest" description="Disordered" evidence="1">
    <location>
        <begin position="1"/>
        <end position="73"/>
    </location>
</feature>
<reference evidence="2" key="3">
    <citation type="journal article" date="2013" name="Nucleic Acids Res.">
        <title>The genome of Anopheles darlingi, the main neotropical malaria vector.</title>
        <authorList>
            <person name="Marinotti O."/>
            <person name="Cerqueira G.C."/>
            <person name="de Almeida L.G."/>
            <person name="Ferro M.I."/>
            <person name="Loreto E.L."/>
            <person name="Zaha A."/>
            <person name="Teixeira S.M."/>
            <person name="Wespiser A.R."/>
            <person name="Almeida E Silva A."/>
            <person name="Schlindwein A.D."/>
            <person name="Pacheco A.C."/>
            <person name="Silva A.L."/>
            <person name="Graveley B.R."/>
            <person name="Walenz B.P."/>
            <person name="Lima Bde A."/>
            <person name="Ribeiro C.A."/>
            <person name="Nunes-Silva C.G."/>
            <person name="de Carvalho C.R."/>
            <person name="Soares C.M."/>
            <person name="de Menezes C.B."/>
            <person name="Matiolli C."/>
            <person name="Caffrey D."/>
            <person name="Araujo D.A."/>
            <person name="de Oliveira D.M."/>
            <person name="Golenbock D."/>
            <person name="Grisard E.C."/>
            <person name="Fantinatti-Garboggini F."/>
            <person name="de Carvalho F.M."/>
            <person name="Barcellos F.G."/>
            <person name="Prosdocimi F."/>
            <person name="May G."/>
            <person name="Azevedo Junior G.M."/>
            <person name="Guimaraes G.M."/>
            <person name="Goldman G.H."/>
            <person name="Padilha I.Q."/>
            <person name="Batista Jda S."/>
            <person name="Ferro J.A."/>
            <person name="Ribeiro J.M."/>
            <person name="Fietto J.L."/>
            <person name="Dabbas K.M."/>
            <person name="Cerdeira L."/>
            <person name="Agnez-Lima L.F."/>
            <person name="Brocchi M."/>
            <person name="de Carvalho M.O."/>
            <person name="Teixeira Mde M."/>
            <person name="Diniz Maia Mde M."/>
            <person name="Goldman M.H."/>
            <person name="Cruz Schneider M.P."/>
            <person name="Felipe M.S."/>
            <person name="Hungria M."/>
            <person name="Nicolas M.F."/>
            <person name="Pereira M."/>
            <person name="Montes M.A."/>
            <person name="Cantao M.E."/>
            <person name="Vincentz M."/>
            <person name="Rafael M.S."/>
            <person name="Silverman N."/>
            <person name="Stoco P.H."/>
            <person name="Souza R.C."/>
            <person name="Vicentini R."/>
            <person name="Gazzinelli R.T."/>
            <person name="Neves Rde O."/>
            <person name="Silva R."/>
            <person name="Astolfi-Filho S."/>
            <person name="Maciel T.E."/>
            <person name="Urmenyi T.P."/>
            <person name="Tadei W.P."/>
            <person name="Camargo E.P."/>
            <person name="de Vasconcelos A.T."/>
        </authorList>
    </citation>
    <scope>NUCLEOTIDE SEQUENCE</scope>
</reference>
<evidence type="ECO:0000256" key="1">
    <source>
        <dbReference type="SAM" id="MobiDB-lite"/>
    </source>
</evidence>
<reference evidence="3" key="4">
    <citation type="submission" date="2015-06" db="UniProtKB">
        <authorList>
            <consortium name="EnsemblMetazoa"/>
        </authorList>
    </citation>
    <scope>IDENTIFICATION</scope>
</reference>
<evidence type="ECO:0000313" key="3">
    <source>
        <dbReference type="EnsemblMetazoa" id="ADAC004935-PA"/>
    </source>
</evidence>
<sequence>MVRRRGDTGADAGGTLTRRFKLRAQTGGGSGGSAGRLAEGHIQQQQQQQQQQKQMQRSASGMREPFALQMQQN</sequence>
<feature type="compositionally biased region" description="Low complexity" evidence="1">
    <location>
        <begin position="43"/>
        <end position="56"/>
    </location>
</feature>
<reference evidence="2 4" key="1">
    <citation type="journal article" date="2010" name="BMC Genomics">
        <title>Combination of measures distinguishes pre-miRNAs from other stem-loops in the genome of the newly sequenced Anopheles darlingi.</title>
        <authorList>
            <person name="Mendes N.D."/>
            <person name="Freitas A.T."/>
            <person name="Vasconcelos A.T."/>
            <person name="Sagot M.F."/>
        </authorList>
    </citation>
    <scope>NUCLEOTIDE SEQUENCE</scope>
</reference>
<evidence type="ECO:0000313" key="2">
    <source>
        <dbReference type="EMBL" id="ETN63396.1"/>
    </source>
</evidence>
<dbReference type="VEuPathDB" id="VectorBase:ADAC004935"/>
<protein>
    <submittedName>
        <fullName evidence="2 3">Uncharacterized protein</fullName>
    </submittedName>
</protein>
<keyword evidence="4" id="KW-1185">Reference proteome</keyword>
<dbReference type="EnsemblMetazoa" id="ADAC004935-RA">
    <property type="protein sequence ID" value="ADAC004935-PA"/>
    <property type="gene ID" value="ADAC004935"/>
</dbReference>
<organism evidence="2">
    <name type="scientific">Anopheles darlingi</name>
    <name type="common">Mosquito</name>
    <dbReference type="NCBI Taxonomy" id="43151"/>
    <lineage>
        <taxon>Eukaryota</taxon>
        <taxon>Metazoa</taxon>
        <taxon>Ecdysozoa</taxon>
        <taxon>Arthropoda</taxon>
        <taxon>Hexapoda</taxon>
        <taxon>Insecta</taxon>
        <taxon>Pterygota</taxon>
        <taxon>Neoptera</taxon>
        <taxon>Endopterygota</taxon>
        <taxon>Diptera</taxon>
        <taxon>Nematocera</taxon>
        <taxon>Culicoidea</taxon>
        <taxon>Culicidae</taxon>
        <taxon>Anophelinae</taxon>
        <taxon>Anopheles</taxon>
    </lineage>
</organism>
<name>W5JH73_ANODA</name>
<dbReference type="EMBL" id="ADMH02001258">
    <property type="protein sequence ID" value="ETN63396.1"/>
    <property type="molecule type" value="Genomic_DNA"/>
</dbReference>